<accession>A0A6J6FN48</accession>
<organism evidence="1">
    <name type="scientific">freshwater metagenome</name>
    <dbReference type="NCBI Taxonomy" id="449393"/>
    <lineage>
        <taxon>unclassified sequences</taxon>
        <taxon>metagenomes</taxon>
        <taxon>ecological metagenomes</taxon>
    </lineage>
</organism>
<dbReference type="Gene3D" id="3.40.1740.10">
    <property type="entry name" value="VC0467-like"/>
    <property type="match status" value="1"/>
</dbReference>
<dbReference type="SUPFAM" id="SSF143456">
    <property type="entry name" value="VC0467-like"/>
    <property type="match status" value="1"/>
</dbReference>
<protein>
    <submittedName>
        <fullName evidence="1">Unannotated protein</fullName>
    </submittedName>
</protein>
<dbReference type="GO" id="GO:0005829">
    <property type="term" value="C:cytosol"/>
    <property type="evidence" value="ECO:0007669"/>
    <property type="project" value="TreeGrafter"/>
</dbReference>
<dbReference type="Pfam" id="PF02622">
    <property type="entry name" value="DUF179"/>
    <property type="match status" value="1"/>
</dbReference>
<reference evidence="1" key="1">
    <citation type="submission" date="2020-05" db="EMBL/GenBank/DDBJ databases">
        <authorList>
            <person name="Chiriac C."/>
            <person name="Salcher M."/>
            <person name="Ghai R."/>
            <person name="Kavagutti S V."/>
        </authorList>
    </citation>
    <scope>NUCLEOTIDE SEQUENCE</scope>
</reference>
<sequence>MNDYASTSLKPGVLLVAHPTMLDPNFRRTIILLLAYDEDEGAMGVVLNRPLTVETIDSDSPIFRWMEDAAPPATIFYGGPVEPNGYICLTSDASSLSGVRSIDIEATSSVHIDTPHRLFRGYSGWSAQQLENELVQHGWYVVESEPQDAMTSNPEMLWNNVMSRQQGALHRLGQFPTDLSSN</sequence>
<dbReference type="PANTHER" id="PTHR30327:SF1">
    <property type="entry name" value="UPF0301 PROTEIN YQGE"/>
    <property type="match status" value="1"/>
</dbReference>
<evidence type="ECO:0000313" key="1">
    <source>
        <dbReference type="EMBL" id="CAB4590466.1"/>
    </source>
</evidence>
<dbReference type="InterPro" id="IPR003774">
    <property type="entry name" value="AlgH-like"/>
</dbReference>
<dbReference type="PANTHER" id="PTHR30327">
    <property type="entry name" value="UNCHARACTERIZED PROTEIN YQGE"/>
    <property type="match status" value="1"/>
</dbReference>
<dbReference type="AlphaFoldDB" id="A0A6J6FN48"/>
<proteinExistence type="predicted"/>
<name>A0A6J6FN48_9ZZZZ</name>
<dbReference type="EMBL" id="CAEZUL010000006">
    <property type="protein sequence ID" value="CAB4590466.1"/>
    <property type="molecule type" value="Genomic_DNA"/>
</dbReference>
<gene>
    <name evidence="1" type="ORF">UFOPK1808_00123</name>
</gene>